<sequence>MANVVDGVKPFNRQTEVRPIPTSCSPVLGILTLAEKHGPIQPDTFSSFDV</sequence>
<dbReference type="AlphaFoldDB" id="A0A183KD59"/>
<evidence type="ECO:0000313" key="3">
    <source>
        <dbReference type="WBParaSite" id="SCUD_0001295401-mRNA-1"/>
    </source>
</evidence>
<evidence type="ECO:0000313" key="2">
    <source>
        <dbReference type="Proteomes" id="UP000279833"/>
    </source>
</evidence>
<dbReference type="EMBL" id="UZAK01035490">
    <property type="protein sequence ID" value="VDP50719.1"/>
    <property type="molecule type" value="Genomic_DNA"/>
</dbReference>
<evidence type="ECO:0000313" key="1">
    <source>
        <dbReference type="EMBL" id="VDP50719.1"/>
    </source>
</evidence>
<dbReference type="WBParaSite" id="SCUD_0001295401-mRNA-1">
    <property type="protein sequence ID" value="SCUD_0001295401-mRNA-1"/>
    <property type="gene ID" value="SCUD_0001295401"/>
</dbReference>
<accession>A0A183KD59</accession>
<name>A0A183KD59_9TREM</name>
<reference evidence="3" key="1">
    <citation type="submission" date="2016-06" db="UniProtKB">
        <authorList>
            <consortium name="WormBaseParasite"/>
        </authorList>
    </citation>
    <scope>IDENTIFICATION</scope>
</reference>
<gene>
    <name evidence="1" type="ORF">SCUD_LOCUS12951</name>
</gene>
<dbReference type="Proteomes" id="UP000279833">
    <property type="component" value="Unassembled WGS sequence"/>
</dbReference>
<keyword evidence="2" id="KW-1185">Reference proteome</keyword>
<organism evidence="3">
    <name type="scientific">Schistosoma curassoni</name>
    <dbReference type="NCBI Taxonomy" id="6186"/>
    <lineage>
        <taxon>Eukaryota</taxon>
        <taxon>Metazoa</taxon>
        <taxon>Spiralia</taxon>
        <taxon>Lophotrochozoa</taxon>
        <taxon>Platyhelminthes</taxon>
        <taxon>Trematoda</taxon>
        <taxon>Digenea</taxon>
        <taxon>Strigeidida</taxon>
        <taxon>Schistosomatoidea</taxon>
        <taxon>Schistosomatidae</taxon>
        <taxon>Schistosoma</taxon>
    </lineage>
</organism>
<proteinExistence type="predicted"/>
<protein>
    <submittedName>
        <fullName evidence="3">DUF433 domain-containing protein</fullName>
    </submittedName>
</protein>
<reference evidence="1 2" key="2">
    <citation type="submission" date="2018-11" db="EMBL/GenBank/DDBJ databases">
        <authorList>
            <consortium name="Pathogen Informatics"/>
        </authorList>
    </citation>
    <scope>NUCLEOTIDE SEQUENCE [LARGE SCALE GENOMIC DNA]</scope>
    <source>
        <strain evidence="1">Dakar</strain>
        <strain evidence="2">Dakar, Senegal</strain>
    </source>
</reference>